<name>A0A0A9EVJ5_ARUDO</name>
<protein>
    <submittedName>
        <fullName evidence="1">Uncharacterized protein</fullName>
    </submittedName>
</protein>
<proteinExistence type="predicted"/>
<organism evidence="1">
    <name type="scientific">Arundo donax</name>
    <name type="common">Giant reed</name>
    <name type="synonym">Donax arundinaceus</name>
    <dbReference type="NCBI Taxonomy" id="35708"/>
    <lineage>
        <taxon>Eukaryota</taxon>
        <taxon>Viridiplantae</taxon>
        <taxon>Streptophyta</taxon>
        <taxon>Embryophyta</taxon>
        <taxon>Tracheophyta</taxon>
        <taxon>Spermatophyta</taxon>
        <taxon>Magnoliopsida</taxon>
        <taxon>Liliopsida</taxon>
        <taxon>Poales</taxon>
        <taxon>Poaceae</taxon>
        <taxon>PACMAD clade</taxon>
        <taxon>Arundinoideae</taxon>
        <taxon>Arundineae</taxon>
        <taxon>Arundo</taxon>
    </lineage>
</organism>
<reference evidence="1" key="2">
    <citation type="journal article" date="2015" name="Data Brief">
        <title>Shoot transcriptome of the giant reed, Arundo donax.</title>
        <authorList>
            <person name="Barrero R.A."/>
            <person name="Guerrero F.D."/>
            <person name="Moolhuijzen P."/>
            <person name="Goolsby J.A."/>
            <person name="Tidwell J."/>
            <person name="Bellgard S.E."/>
            <person name="Bellgard M.I."/>
        </authorList>
    </citation>
    <scope>NUCLEOTIDE SEQUENCE</scope>
    <source>
        <tissue evidence="1">Shoot tissue taken approximately 20 cm above the soil surface</tissue>
    </source>
</reference>
<reference evidence="1" key="1">
    <citation type="submission" date="2014-09" db="EMBL/GenBank/DDBJ databases">
        <authorList>
            <person name="Magalhaes I.L.F."/>
            <person name="Oliveira U."/>
            <person name="Santos F.R."/>
            <person name="Vidigal T.H.D.A."/>
            <person name="Brescovit A.D."/>
            <person name="Santos A.J."/>
        </authorList>
    </citation>
    <scope>NUCLEOTIDE SEQUENCE</scope>
    <source>
        <tissue evidence="1">Shoot tissue taken approximately 20 cm above the soil surface</tissue>
    </source>
</reference>
<dbReference type="AlphaFoldDB" id="A0A0A9EVJ5"/>
<accession>A0A0A9EVJ5</accession>
<sequence length="69" mass="7540">MHISSLCVITWVATAFSNIKKMKECFSDINKHLKTKSRLIIIIVNKARAEGGPGGSFGGGVTHKKNTMH</sequence>
<evidence type="ECO:0000313" key="1">
    <source>
        <dbReference type="EMBL" id="JAE00058.1"/>
    </source>
</evidence>
<dbReference type="EMBL" id="GBRH01197838">
    <property type="protein sequence ID" value="JAE00058.1"/>
    <property type="molecule type" value="Transcribed_RNA"/>
</dbReference>